<sequence length="256" mass="31149">MILNKFKKIFFINLFLTLMSLILIGLKFFDPSFNVFHFYLKLFFLLTWTLNDVIVNHRCDELKKKYMFLDSKRLFFKRYLISWGLFLLGFILIIKICFYAPTEELALNKFILQMMTTDTLNIDRIIILGSILLIIFLIFLILIVSWVLYVYNRLKIFIFLDYLEKKVISKIIRQEEHDIHFSEFQKRHFFVIKMYFLTFLVLPFLFLFIIFFINHNLILNAMFLKIYYFILALPLLIGNFFSWINFYKLAVLLDEI</sequence>
<evidence type="ECO:0000256" key="1">
    <source>
        <dbReference type="SAM" id="Phobius"/>
    </source>
</evidence>
<accession>B3R041</accession>
<gene>
    <name evidence="2" type="ordered locus">ATP_00018</name>
    <name evidence="3" type="ordered locus">ATP_00480</name>
</gene>
<evidence type="ECO:0000313" key="2">
    <source>
        <dbReference type="EMBL" id="CAP18205.1"/>
    </source>
</evidence>
<keyword evidence="1" id="KW-1133">Transmembrane helix</keyword>
<dbReference type="KEGG" id="pml:ATP_00018"/>
<dbReference type="EMBL" id="CU469464">
    <property type="protein sequence ID" value="CAP18205.1"/>
    <property type="molecule type" value="Genomic_DNA"/>
</dbReference>
<protein>
    <submittedName>
        <fullName evidence="2">Uncharacterized protein</fullName>
    </submittedName>
</protein>
<dbReference type="KEGG" id="pml:ATP_00480"/>
<evidence type="ECO:0000313" key="3">
    <source>
        <dbReference type="EMBL" id="CAP18667.1"/>
    </source>
</evidence>
<dbReference type="AlphaFoldDB" id="B3R041"/>
<keyword evidence="1" id="KW-0472">Membrane</keyword>
<feature type="transmembrane region" description="Helical" evidence="1">
    <location>
        <begin position="9"/>
        <end position="29"/>
    </location>
</feature>
<reference evidence="2 4" key="1">
    <citation type="journal article" date="2008" name="BMC Genomics">
        <title>The linear chromosome of the plant-pathogenic mycoplasma 'Candidatus Phytoplasma mali'.</title>
        <authorList>
            <person name="Kube M."/>
            <person name="Schneider B."/>
            <person name="Kuhl H."/>
            <person name="Dandekar T."/>
            <person name="Heitmann K."/>
            <person name="Migdoll A.M."/>
            <person name="Reinhardt R."/>
            <person name="Seemueller E."/>
        </authorList>
    </citation>
    <scope>NUCLEOTIDE SEQUENCE [LARGE SCALE GENOMIC DNA]</scope>
    <source>
        <strain evidence="2 4">AT</strain>
    </source>
</reference>
<feature type="transmembrane region" description="Helical" evidence="1">
    <location>
        <begin position="125"/>
        <end position="151"/>
    </location>
</feature>
<dbReference type="HOGENOM" id="CLU_1084364_0_0_14"/>
<organism evidence="4">
    <name type="scientific">Phytoplasma mali (strain AT)</name>
    <dbReference type="NCBI Taxonomy" id="482235"/>
    <lineage>
        <taxon>Bacteria</taxon>
        <taxon>Bacillati</taxon>
        <taxon>Mycoplasmatota</taxon>
        <taxon>Mollicutes</taxon>
        <taxon>Acholeplasmatales</taxon>
        <taxon>Acholeplasmataceae</taxon>
        <taxon>Candidatus Phytoplasma</taxon>
        <taxon>16SrX (Apple proliferation group)</taxon>
    </lineage>
</organism>
<name>B3R041_PHYMT</name>
<feature type="transmembrane region" description="Helical" evidence="1">
    <location>
        <begin position="194"/>
        <end position="214"/>
    </location>
</feature>
<keyword evidence="4" id="KW-1185">Reference proteome</keyword>
<proteinExistence type="predicted"/>
<feature type="transmembrane region" description="Helical" evidence="1">
    <location>
        <begin position="35"/>
        <end position="55"/>
    </location>
</feature>
<feature type="transmembrane region" description="Helical" evidence="1">
    <location>
        <begin position="226"/>
        <end position="247"/>
    </location>
</feature>
<keyword evidence="1" id="KW-0812">Transmembrane</keyword>
<feature type="transmembrane region" description="Helical" evidence="1">
    <location>
        <begin position="76"/>
        <end position="101"/>
    </location>
</feature>
<dbReference type="Proteomes" id="UP000002020">
    <property type="component" value="Chromosome"/>
</dbReference>
<dbReference type="EMBL" id="CU469464">
    <property type="protein sequence ID" value="CAP18667.1"/>
    <property type="molecule type" value="Genomic_DNA"/>
</dbReference>
<evidence type="ECO:0000313" key="4">
    <source>
        <dbReference type="Proteomes" id="UP000002020"/>
    </source>
</evidence>